<dbReference type="Pfam" id="PF12804">
    <property type="entry name" value="NTP_transf_3"/>
    <property type="match status" value="1"/>
</dbReference>
<dbReference type="Gene3D" id="3.90.550.10">
    <property type="entry name" value="Spore Coat Polysaccharide Biosynthesis Protein SpsA, Chain A"/>
    <property type="match status" value="1"/>
</dbReference>
<dbReference type="AlphaFoldDB" id="A0A1G9YNI0"/>
<dbReference type="PANTHER" id="PTHR43777:SF1">
    <property type="entry name" value="MOLYBDENUM COFACTOR CYTIDYLYLTRANSFERASE"/>
    <property type="match status" value="1"/>
</dbReference>
<organism evidence="2 3">
    <name type="scientific">Fictibacillus solisalsi</name>
    <dbReference type="NCBI Taxonomy" id="459525"/>
    <lineage>
        <taxon>Bacteria</taxon>
        <taxon>Bacillati</taxon>
        <taxon>Bacillota</taxon>
        <taxon>Bacilli</taxon>
        <taxon>Bacillales</taxon>
        <taxon>Fictibacillaceae</taxon>
        <taxon>Fictibacillus</taxon>
    </lineage>
</organism>
<evidence type="ECO:0000313" key="3">
    <source>
        <dbReference type="Proteomes" id="UP000199544"/>
    </source>
</evidence>
<gene>
    <name evidence="2" type="ORF">SAMN04488137_3528</name>
</gene>
<dbReference type="PANTHER" id="PTHR43777">
    <property type="entry name" value="MOLYBDENUM COFACTOR CYTIDYLYLTRANSFERASE"/>
    <property type="match status" value="1"/>
</dbReference>
<proteinExistence type="predicted"/>
<dbReference type="GO" id="GO:0016779">
    <property type="term" value="F:nucleotidyltransferase activity"/>
    <property type="evidence" value="ECO:0007669"/>
    <property type="project" value="UniProtKB-KW"/>
</dbReference>
<name>A0A1G9YNI0_9BACL</name>
<protein>
    <submittedName>
        <fullName evidence="2">Molybdenum cofactor cytidylyltransferase</fullName>
    </submittedName>
</protein>
<feature type="domain" description="MobA-like NTP transferase" evidence="1">
    <location>
        <begin position="9"/>
        <end position="169"/>
    </location>
</feature>
<sequence>MTLQKNTWAIILAAGQSKRMGAPKMMLRHKGKTLIHHVIDAAVNSKADGVIIVINPEVDGLLAEVSVPGVSKVFLNDQSDSGLSMSLKSGLYVLPSEAEAAIFLLGDQPLVTTREINLLLEEFQGNQAYSIYQSSYRGKKGHPVLFQRRMFDRLLDVKGDKGGREVIRQFSGDTQTVEMGRSHPFDIDTKDDYKRLLRKEVS</sequence>
<dbReference type="Proteomes" id="UP000199544">
    <property type="component" value="Unassembled WGS sequence"/>
</dbReference>
<accession>A0A1G9YNI0</accession>
<keyword evidence="3" id="KW-1185">Reference proteome</keyword>
<dbReference type="RefSeq" id="WP_244520441.1">
    <property type="nucleotide sequence ID" value="NZ_FNHW01000001.1"/>
</dbReference>
<reference evidence="3" key="1">
    <citation type="submission" date="2016-10" db="EMBL/GenBank/DDBJ databases">
        <authorList>
            <person name="Varghese N."/>
            <person name="Submissions S."/>
        </authorList>
    </citation>
    <scope>NUCLEOTIDE SEQUENCE [LARGE SCALE GENOMIC DNA]</scope>
    <source>
        <strain evidence="3">CGMCC 1.6854</strain>
    </source>
</reference>
<dbReference type="EMBL" id="FNHW01000001">
    <property type="protein sequence ID" value="SDN10013.1"/>
    <property type="molecule type" value="Genomic_DNA"/>
</dbReference>
<dbReference type="InterPro" id="IPR025877">
    <property type="entry name" value="MobA-like_NTP_Trfase"/>
</dbReference>
<evidence type="ECO:0000259" key="1">
    <source>
        <dbReference type="Pfam" id="PF12804"/>
    </source>
</evidence>
<dbReference type="SUPFAM" id="SSF53448">
    <property type="entry name" value="Nucleotide-diphospho-sugar transferases"/>
    <property type="match status" value="1"/>
</dbReference>
<dbReference type="InterPro" id="IPR029044">
    <property type="entry name" value="Nucleotide-diphossugar_trans"/>
</dbReference>
<keyword evidence="2" id="KW-0808">Transferase</keyword>
<dbReference type="STRING" id="459525.SAMN04488137_3528"/>
<dbReference type="CDD" id="cd04182">
    <property type="entry name" value="GT_2_like_f"/>
    <property type="match status" value="1"/>
</dbReference>
<keyword evidence="2" id="KW-0548">Nucleotidyltransferase</keyword>
<evidence type="ECO:0000313" key="2">
    <source>
        <dbReference type="EMBL" id="SDN10013.1"/>
    </source>
</evidence>